<name>A0A9D1G9L6_9FIRM</name>
<reference evidence="7" key="2">
    <citation type="journal article" date="2021" name="PeerJ">
        <title>Extensive microbial diversity within the chicken gut microbiome revealed by metagenomics and culture.</title>
        <authorList>
            <person name="Gilroy R."/>
            <person name="Ravi A."/>
            <person name="Getino M."/>
            <person name="Pursley I."/>
            <person name="Horton D.L."/>
            <person name="Alikhan N.F."/>
            <person name="Baker D."/>
            <person name="Gharbi K."/>
            <person name="Hall N."/>
            <person name="Watson M."/>
            <person name="Adriaenssens E.M."/>
            <person name="Foster-Nyarko E."/>
            <person name="Jarju S."/>
            <person name="Secka A."/>
            <person name="Antonio M."/>
            <person name="Oren A."/>
            <person name="Chaudhuri R.R."/>
            <person name="La Ragione R."/>
            <person name="Hildebrand F."/>
            <person name="Pallen M.J."/>
        </authorList>
    </citation>
    <scope>NUCLEOTIDE SEQUENCE</scope>
    <source>
        <strain evidence="7">14508</strain>
    </source>
</reference>
<dbReference type="HAMAP" id="MF_00117">
    <property type="entry name" value="HslO"/>
    <property type="match status" value="1"/>
</dbReference>
<dbReference type="SUPFAM" id="SSF118352">
    <property type="entry name" value="HSP33 redox switch-like"/>
    <property type="match status" value="1"/>
</dbReference>
<evidence type="ECO:0000313" key="7">
    <source>
        <dbReference type="EMBL" id="HIT17283.1"/>
    </source>
</evidence>
<dbReference type="GO" id="GO:0044183">
    <property type="term" value="F:protein folding chaperone"/>
    <property type="evidence" value="ECO:0007669"/>
    <property type="project" value="TreeGrafter"/>
</dbReference>
<dbReference type="PIRSF" id="PIRSF005261">
    <property type="entry name" value="Heat_shock_Hsp33"/>
    <property type="match status" value="1"/>
</dbReference>
<feature type="disulfide bond" description="Redox-active" evidence="6">
    <location>
        <begin position="269"/>
        <end position="272"/>
    </location>
</feature>
<evidence type="ECO:0000256" key="4">
    <source>
        <dbReference type="ARBA" id="ARBA00023186"/>
    </source>
</evidence>
<dbReference type="InterPro" id="IPR016154">
    <property type="entry name" value="Heat_shock_Hsp33_C"/>
</dbReference>
<dbReference type="CDD" id="cd00498">
    <property type="entry name" value="Hsp33"/>
    <property type="match status" value="1"/>
</dbReference>
<evidence type="ECO:0000256" key="2">
    <source>
        <dbReference type="ARBA" id="ARBA00022833"/>
    </source>
</evidence>
<comment type="subcellular location">
    <subcellularLocation>
        <location evidence="6">Cytoplasm</location>
    </subcellularLocation>
</comment>
<comment type="similarity">
    <text evidence="6">Belongs to the HSP33 family.</text>
</comment>
<dbReference type="InterPro" id="IPR000397">
    <property type="entry name" value="Heat_shock_Hsp33"/>
</dbReference>
<evidence type="ECO:0000256" key="3">
    <source>
        <dbReference type="ARBA" id="ARBA00023157"/>
    </source>
</evidence>
<dbReference type="SUPFAM" id="SSF64397">
    <property type="entry name" value="Hsp33 domain"/>
    <property type="match status" value="1"/>
</dbReference>
<dbReference type="PANTHER" id="PTHR30111">
    <property type="entry name" value="33 KDA CHAPERONIN"/>
    <property type="match status" value="1"/>
</dbReference>
<organism evidence="7 8">
    <name type="scientific">Candidatus Caccosoma faecigallinarum</name>
    <dbReference type="NCBI Taxonomy" id="2840720"/>
    <lineage>
        <taxon>Bacteria</taxon>
        <taxon>Bacillati</taxon>
        <taxon>Bacillota</taxon>
        <taxon>Bacillota incertae sedis</taxon>
        <taxon>Candidatus Caccosoma</taxon>
    </lineage>
</organism>
<sequence>MTNKSKLYKYLALHDEVLIYSVDSKDVLATYAQNVQASAVALAAIGRLMSGALLMAGQLKDNERLLVSIDGNGPLGNLKAEADAKGNVRGFVSNPLFDVPLKENGHLDVGTAVGHEGYLTVTKQLQLKEPFVGSCALISGEIAEDISYYYGTSEQIPTVVALGVLINPDYSIGEAGGFFIQLLPNASEQTYQTIEKMLTEIHSVSDLLKKYGAEQMIYALFKDARLIDSYPVQFQCHCSLQYAKELIKKIDTKELDEMIQEDQGVEITCNFCQKKYYLSTDDLKAIRKDKQE</sequence>
<keyword evidence="4 6" id="KW-0143">Chaperone</keyword>
<keyword evidence="1 6" id="KW-0963">Cytoplasm</keyword>
<dbReference type="GO" id="GO:0005737">
    <property type="term" value="C:cytoplasm"/>
    <property type="evidence" value="ECO:0007669"/>
    <property type="project" value="UniProtKB-SubCell"/>
</dbReference>
<comment type="PTM">
    <text evidence="6">Under oxidizing conditions two disulfide bonds are formed involving the reactive cysteines. Under reducing conditions zinc is bound to the reactive cysteines and the protein is inactive.</text>
</comment>
<dbReference type="GO" id="GO:0051082">
    <property type="term" value="F:unfolded protein binding"/>
    <property type="evidence" value="ECO:0007669"/>
    <property type="project" value="UniProtKB-UniRule"/>
</dbReference>
<protein>
    <recommendedName>
        <fullName evidence="6">33 kDa chaperonin</fullName>
    </recommendedName>
    <alternativeName>
        <fullName evidence="6">Heat shock protein 33 homolog</fullName>
        <shortName evidence="6">HSP33</shortName>
    </alternativeName>
</protein>
<keyword evidence="5 6" id="KW-0676">Redox-active center</keyword>
<gene>
    <name evidence="6 7" type="primary">hslO</name>
    <name evidence="7" type="ORF">IAD04_02740</name>
</gene>
<dbReference type="NCBIfam" id="NF001033">
    <property type="entry name" value="PRK00114.1"/>
    <property type="match status" value="1"/>
</dbReference>
<dbReference type="Pfam" id="PF01430">
    <property type="entry name" value="HSP33"/>
    <property type="match status" value="1"/>
</dbReference>
<dbReference type="Gene3D" id="3.90.1280.10">
    <property type="entry name" value="HSP33 redox switch-like"/>
    <property type="match status" value="1"/>
</dbReference>
<dbReference type="PANTHER" id="PTHR30111:SF1">
    <property type="entry name" value="33 KDA CHAPERONIN"/>
    <property type="match status" value="1"/>
</dbReference>
<comment type="caution">
    <text evidence="7">The sequence shown here is derived from an EMBL/GenBank/DDBJ whole genome shotgun (WGS) entry which is preliminary data.</text>
</comment>
<comment type="function">
    <text evidence="6">Redox regulated molecular chaperone. Protects both thermally unfolding and oxidatively damaged proteins from irreversible aggregation. Plays an important role in the bacterial defense system toward oxidative stress.</text>
</comment>
<dbReference type="EMBL" id="DVKI01000086">
    <property type="protein sequence ID" value="HIT17283.1"/>
    <property type="molecule type" value="Genomic_DNA"/>
</dbReference>
<proteinExistence type="inferred from homology"/>
<evidence type="ECO:0000256" key="1">
    <source>
        <dbReference type="ARBA" id="ARBA00022490"/>
    </source>
</evidence>
<dbReference type="Gene3D" id="3.55.30.10">
    <property type="entry name" value="Hsp33 domain"/>
    <property type="match status" value="1"/>
</dbReference>
<dbReference type="Proteomes" id="UP000886893">
    <property type="component" value="Unassembled WGS sequence"/>
</dbReference>
<evidence type="ECO:0000256" key="5">
    <source>
        <dbReference type="ARBA" id="ARBA00023284"/>
    </source>
</evidence>
<keyword evidence="2 6" id="KW-0862">Zinc</keyword>
<evidence type="ECO:0000256" key="6">
    <source>
        <dbReference type="HAMAP-Rule" id="MF_00117"/>
    </source>
</evidence>
<dbReference type="InterPro" id="IPR016153">
    <property type="entry name" value="Heat_shock_Hsp33_N"/>
</dbReference>
<feature type="disulfide bond" description="Redox-active" evidence="6">
    <location>
        <begin position="236"/>
        <end position="238"/>
    </location>
</feature>
<dbReference type="GO" id="GO:0042026">
    <property type="term" value="P:protein refolding"/>
    <property type="evidence" value="ECO:0007669"/>
    <property type="project" value="TreeGrafter"/>
</dbReference>
<dbReference type="AlphaFoldDB" id="A0A9D1G9L6"/>
<keyword evidence="3 6" id="KW-1015">Disulfide bond</keyword>
<accession>A0A9D1G9L6</accession>
<reference evidence="7" key="1">
    <citation type="submission" date="2020-10" db="EMBL/GenBank/DDBJ databases">
        <authorList>
            <person name="Gilroy R."/>
        </authorList>
    </citation>
    <scope>NUCLEOTIDE SEQUENCE</scope>
    <source>
        <strain evidence="7">14508</strain>
    </source>
</reference>
<evidence type="ECO:0000313" key="8">
    <source>
        <dbReference type="Proteomes" id="UP000886893"/>
    </source>
</evidence>